<dbReference type="HOGENOM" id="CLU_2297005_0_0_1"/>
<dbReference type="AlphaFoldDB" id="A0A0D3IV49"/>
<dbReference type="RefSeq" id="XP_005767563.1">
    <property type="nucleotide sequence ID" value="XM_005767506.1"/>
</dbReference>
<reference evidence="2" key="1">
    <citation type="journal article" date="2013" name="Nature">
        <title>Pan genome of the phytoplankton Emiliania underpins its global distribution.</title>
        <authorList>
            <person name="Read B.A."/>
            <person name="Kegel J."/>
            <person name="Klute M.J."/>
            <person name="Kuo A."/>
            <person name="Lefebvre S.C."/>
            <person name="Maumus F."/>
            <person name="Mayer C."/>
            <person name="Miller J."/>
            <person name="Monier A."/>
            <person name="Salamov A."/>
            <person name="Young J."/>
            <person name="Aguilar M."/>
            <person name="Claverie J.M."/>
            <person name="Frickenhaus S."/>
            <person name="Gonzalez K."/>
            <person name="Herman E.K."/>
            <person name="Lin Y.C."/>
            <person name="Napier J."/>
            <person name="Ogata H."/>
            <person name="Sarno A.F."/>
            <person name="Shmutz J."/>
            <person name="Schroeder D."/>
            <person name="de Vargas C."/>
            <person name="Verret F."/>
            <person name="von Dassow P."/>
            <person name="Valentin K."/>
            <person name="Van de Peer Y."/>
            <person name="Wheeler G."/>
            <person name="Dacks J.B."/>
            <person name="Delwiche C.F."/>
            <person name="Dyhrman S.T."/>
            <person name="Glockner G."/>
            <person name="John U."/>
            <person name="Richards T."/>
            <person name="Worden A.Z."/>
            <person name="Zhang X."/>
            <person name="Grigoriev I.V."/>
            <person name="Allen A.E."/>
            <person name="Bidle K."/>
            <person name="Borodovsky M."/>
            <person name="Bowler C."/>
            <person name="Brownlee C."/>
            <person name="Cock J.M."/>
            <person name="Elias M."/>
            <person name="Gladyshev V.N."/>
            <person name="Groth M."/>
            <person name="Guda C."/>
            <person name="Hadaegh A."/>
            <person name="Iglesias-Rodriguez M.D."/>
            <person name="Jenkins J."/>
            <person name="Jones B.M."/>
            <person name="Lawson T."/>
            <person name="Leese F."/>
            <person name="Lindquist E."/>
            <person name="Lobanov A."/>
            <person name="Lomsadze A."/>
            <person name="Malik S.B."/>
            <person name="Marsh M.E."/>
            <person name="Mackinder L."/>
            <person name="Mock T."/>
            <person name="Mueller-Roeber B."/>
            <person name="Pagarete A."/>
            <person name="Parker M."/>
            <person name="Probert I."/>
            <person name="Quesneville H."/>
            <person name="Raines C."/>
            <person name="Rensing S.A."/>
            <person name="Riano-Pachon D.M."/>
            <person name="Richier S."/>
            <person name="Rokitta S."/>
            <person name="Shiraiwa Y."/>
            <person name="Soanes D.M."/>
            <person name="van der Giezen M."/>
            <person name="Wahlund T.M."/>
            <person name="Williams B."/>
            <person name="Wilson W."/>
            <person name="Wolfe G."/>
            <person name="Wurch L.L."/>
        </authorList>
    </citation>
    <scope>NUCLEOTIDE SEQUENCE</scope>
</reference>
<name>A0A0D3IV49_EMIH1</name>
<evidence type="ECO:0000313" key="2">
    <source>
        <dbReference type="Proteomes" id="UP000013827"/>
    </source>
</evidence>
<dbReference type="GeneID" id="17261289"/>
<dbReference type="EnsemblProtists" id="EOD15134">
    <property type="protein sequence ID" value="EOD15134"/>
    <property type="gene ID" value="EMIHUDRAFT_246045"/>
</dbReference>
<dbReference type="PaxDb" id="2903-EOD15134"/>
<organism evidence="1 2">
    <name type="scientific">Emiliania huxleyi (strain CCMP1516)</name>
    <dbReference type="NCBI Taxonomy" id="280463"/>
    <lineage>
        <taxon>Eukaryota</taxon>
        <taxon>Haptista</taxon>
        <taxon>Haptophyta</taxon>
        <taxon>Prymnesiophyceae</taxon>
        <taxon>Isochrysidales</taxon>
        <taxon>Noelaerhabdaceae</taxon>
        <taxon>Emiliania</taxon>
    </lineage>
</organism>
<sequence>MQIAIRNAVRREPAGEGAAPPSRAAAVHAEAIKFARVLATHSGRVLLWKLCWSCSTGAGAAPGVCTALPTSRPFLESSNFFETLDLDNDLSYYSIGTTLSR</sequence>
<dbReference type="Proteomes" id="UP000013827">
    <property type="component" value="Unassembled WGS sequence"/>
</dbReference>
<protein>
    <submittedName>
        <fullName evidence="1">Uncharacterized protein</fullName>
    </submittedName>
</protein>
<keyword evidence="2" id="KW-1185">Reference proteome</keyword>
<evidence type="ECO:0000313" key="1">
    <source>
        <dbReference type="EnsemblProtists" id="EOD15134"/>
    </source>
</evidence>
<accession>A0A0D3IV49</accession>
<proteinExistence type="predicted"/>
<dbReference type="KEGG" id="ehx:EMIHUDRAFT_246045"/>
<reference evidence="1" key="2">
    <citation type="submission" date="2024-10" db="UniProtKB">
        <authorList>
            <consortium name="EnsemblProtists"/>
        </authorList>
    </citation>
    <scope>IDENTIFICATION</scope>
</reference>